<reference evidence="10 11" key="1">
    <citation type="submission" date="2016-10" db="EMBL/GenBank/DDBJ databases">
        <authorList>
            <person name="de Groot N.N."/>
        </authorList>
    </citation>
    <scope>NUCLEOTIDE SEQUENCE [LARGE SCALE GENOMIC DNA]</scope>
    <source>
        <strain evidence="10 11">CGMCC 4.6945</strain>
    </source>
</reference>
<dbReference type="STRING" id="988821.SAMN05421867_101464"/>
<keyword evidence="11" id="KW-1185">Reference proteome</keyword>
<dbReference type="GO" id="GO:0005886">
    <property type="term" value="C:plasma membrane"/>
    <property type="evidence" value="ECO:0007669"/>
    <property type="project" value="TreeGrafter"/>
</dbReference>
<evidence type="ECO:0000256" key="7">
    <source>
        <dbReference type="ARBA" id="ARBA00023306"/>
    </source>
</evidence>
<sequence>MVVPPPPARGPRQPPVVSPRSAARFAERVRLRRTLARRKVAALVGGVVALAAVAWVLLWSPVLALDPARVRVTGASTVVAVDQVDAVVAARSGVPLPRLDTVALRDELLDVPGVREVRVLRLWPHGLAVELVARQPAAAVPEADGGFVLLDTDGVQVGRVDDVPDGLPVVDVPVGRPRVLAAVLRVLEGLPADLLAQVADVSAGTEDTVRLGLRDGVAVEWGSADGTALKAAVLATLRASADAAGVTVYDVSAPTMPITR</sequence>
<dbReference type="Pfam" id="PF08478">
    <property type="entry name" value="POTRA_1"/>
    <property type="match status" value="1"/>
</dbReference>
<organism evidence="10 11">
    <name type="scientific">Cellulomonas marina</name>
    <dbReference type="NCBI Taxonomy" id="988821"/>
    <lineage>
        <taxon>Bacteria</taxon>
        <taxon>Bacillati</taxon>
        <taxon>Actinomycetota</taxon>
        <taxon>Actinomycetes</taxon>
        <taxon>Micrococcales</taxon>
        <taxon>Cellulomonadaceae</taxon>
        <taxon>Cellulomonas</taxon>
    </lineage>
</organism>
<evidence type="ECO:0000256" key="5">
    <source>
        <dbReference type="ARBA" id="ARBA00022989"/>
    </source>
</evidence>
<dbReference type="EMBL" id="FOKA01000001">
    <property type="protein sequence ID" value="SFA77052.1"/>
    <property type="molecule type" value="Genomic_DNA"/>
</dbReference>
<dbReference type="OrthoDB" id="4793367at2"/>
<feature type="transmembrane region" description="Helical" evidence="8">
    <location>
        <begin position="40"/>
        <end position="59"/>
    </location>
</feature>
<dbReference type="InterPro" id="IPR013685">
    <property type="entry name" value="POTRA_FtsQ_type"/>
</dbReference>
<keyword evidence="6 8" id="KW-0472">Membrane</keyword>
<evidence type="ECO:0000256" key="1">
    <source>
        <dbReference type="ARBA" id="ARBA00004370"/>
    </source>
</evidence>
<keyword evidence="2" id="KW-1003">Cell membrane</keyword>
<dbReference type="AlphaFoldDB" id="A0A1I0VL42"/>
<evidence type="ECO:0000256" key="3">
    <source>
        <dbReference type="ARBA" id="ARBA00022618"/>
    </source>
</evidence>
<evidence type="ECO:0000256" key="4">
    <source>
        <dbReference type="ARBA" id="ARBA00022692"/>
    </source>
</evidence>
<name>A0A1I0VL42_9CELL</name>
<keyword evidence="4 8" id="KW-0812">Transmembrane</keyword>
<proteinExistence type="predicted"/>
<evidence type="ECO:0000313" key="11">
    <source>
        <dbReference type="Proteomes" id="UP000199012"/>
    </source>
</evidence>
<gene>
    <name evidence="10" type="ORF">SAMN05421867_101464</name>
</gene>
<dbReference type="Proteomes" id="UP000199012">
    <property type="component" value="Unassembled WGS sequence"/>
</dbReference>
<dbReference type="PROSITE" id="PS51779">
    <property type="entry name" value="POTRA"/>
    <property type="match status" value="1"/>
</dbReference>
<feature type="domain" description="POTRA" evidence="9">
    <location>
        <begin position="65"/>
        <end position="134"/>
    </location>
</feature>
<evidence type="ECO:0000256" key="2">
    <source>
        <dbReference type="ARBA" id="ARBA00022475"/>
    </source>
</evidence>
<keyword evidence="5 8" id="KW-1133">Transmembrane helix</keyword>
<dbReference type="Gene3D" id="3.10.20.310">
    <property type="entry name" value="membrane protein fhac"/>
    <property type="match status" value="1"/>
</dbReference>
<evidence type="ECO:0000256" key="8">
    <source>
        <dbReference type="SAM" id="Phobius"/>
    </source>
</evidence>
<evidence type="ECO:0000256" key="6">
    <source>
        <dbReference type="ARBA" id="ARBA00023136"/>
    </source>
</evidence>
<keyword evidence="7" id="KW-0131">Cell cycle</keyword>
<comment type="subcellular location">
    <subcellularLocation>
        <location evidence="1">Membrane</location>
    </subcellularLocation>
</comment>
<dbReference type="RefSeq" id="WP_090030538.1">
    <property type="nucleotide sequence ID" value="NZ_BONM01000003.1"/>
</dbReference>
<protein>
    <submittedName>
        <fullName evidence="10">Cell division protein FtsQ</fullName>
    </submittedName>
</protein>
<keyword evidence="3 10" id="KW-0132">Cell division</keyword>
<dbReference type="InterPro" id="IPR034746">
    <property type="entry name" value="POTRA"/>
</dbReference>
<dbReference type="InterPro" id="IPR005548">
    <property type="entry name" value="Cell_div_FtsQ/DivIB_C"/>
</dbReference>
<dbReference type="Pfam" id="PF03799">
    <property type="entry name" value="FtsQ_DivIB_C"/>
    <property type="match status" value="1"/>
</dbReference>
<evidence type="ECO:0000259" key="9">
    <source>
        <dbReference type="PROSITE" id="PS51779"/>
    </source>
</evidence>
<dbReference type="PANTHER" id="PTHR37820">
    <property type="entry name" value="CELL DIVISION PROTEIN DIVIB"/>
    <property type="match status" value="1"/>
</dbReference>
<dbReference type="GO" id="GO:0051301">
    <property type="term" value="P:cell division"/>
    <property type="evidence" value="ECO:0007669"/>
    <property type="project" value="UniProtKB-KW"/>
</dbReference>
<dbReference type="PANTHER" id="PTHR37820:SF1">
    <property type="entry name" value="CELL DIVISION PROTEIN FTSQ"/>
    <property type="match status" value="1"/>
</dbReference>
<accession>A0A1I0VL42</accession>
<evidence type="ECO:0000313" key="10">
    <source>
        <dbReference type="EMBL" id="SFA77052.1"/>
    </source>
</evidence>
<dbReference type="InterPro" id="IPR050487">
    <property type="entry name" value="FtsQ_DivIB"/>
</dbReference>